<evidence type="ECO:0000256" key="8">
    <source>
        <dbReference type="SAM" id="Phobius"/>
    </source>
</evidence>
<gene>
    <name evidence="11" type="ORF">APZ42_019392</name>
</gene>
<dbReference type="EMBL" id="LRGB01000930">
    <property type="protein sequence ID" value="KZS14913.1"/>
    <property type="molecule type" value="Genomic_DNA"/>
</dbReference>
<dbReference type="InterPro" id="IPR002165">
    <property type="entry name" value="Plexin_repeat"/>
</dbReference>
<proteinExistence type="predicted"/>
<dbReference type="PANTHER" id="PTHR13055:SF12">
    <property type="entry name" value="LD40707P"/>
    <property type="match status" value="1"/>
</dbReference>
<dbReference type="Pfam" id="PF01437">
    <property type="entry name" value="PSI"/>
    <property type="match status" value="1"/>
</dbReference>
<keyword evidence="3 9" id="KW-0732">Signal</keyword>
<feature type="domain" description="PSI" evidence="10">
    <location>
        <begin position="354"/>
        <end position="399"/>
    </location>
</feature>
<feature type="compositionally biased region" description="Polar residues" evidence="7">
    <location>
        <begin position="64"/>
        <end position="80"/>
    </location>
</feature>
<dbReference type="AlphaFoldDB" id="A0A164Y5S7"/>
<comment type="caution">
    <text evidence="11">The sequence shown here is derived from an EMBL/GenBank/DDBJ whole genome shotgun (WGS) entry which is preliminary data.</text>
</comment>
<protein>
    <submittedName>
        <fullName evidence="11">Plexin domain-containing protein 1</fullName>
    </submittedName>
</protein>
<evidence type="ECO:0000256" key="3">
    <source>
        <dbReference type="ARBA" id="ARBA00022729"/>
    </source>
</evidence>
<dbReference type="Proteomes" id="UP000076858">
    <property type="component" value="Unassembled WGS sequence"/>
</dbReference>
<evidence type="ECO:0000313" key="11">
    <source>
        <dbReference type="EMBL" id="KZS14913.1"/>
    </source>
</evidence>
<feature type="signal peptide" evidence="9">
    <location>
        <begin position="1"/>
        <end position="27"/>
    </location>
</feature>
<evidence type="ECO:0000256" key="6">
    <source>
        <dbReference type="ARBA" id="ARBA00023180"/>
    </source>
</evidence>
<feature type="transmembrane region" description="Helical" evidence="8">
    <location>
        <begin position="500"/>
        <end position="521"/>
    </location>
</feature>
<evidence type="ECO:0000256" key="7">
    <source>
        <dbReference type="SAM" id="MobiDB-lite"/>
    </source>
</evidence>
<evidence type="ECO:0000256" key="1">
    <source>
        <dbReference type="ARBA" id="ARBA00004479"/>
    </source>
</evidence>
<keyword evidence="4 8" id="KW-1133">Transmembrane helix</keyword>
<accession>A0A164Y5S7</accession>
<reference evidence="11 12" key="1">
    <citation type="submission" date="2016-03" db="EMBL/GenBank/DDBJ databases">
        <title>EvidentialGene: Evidence-directed Construction of Genes on Genomes.</title>
        <authorList>
            <person name="Gilbert D.G."/>
            <person name="Choi J.-H."/>
            <person name="Mockaitis K."/>
            <person name="Colbourne J."/>
            <person name="Pfrender M."/>
        </authorList>
    </citation>
    <scope>NUCLEOTIDE SEQUENCE [LARGE SCALE GENOMIC DNA]</scope>
    <source>
        <strain evidence="11 12">Xinb3</strain>
        <tissue evidence="11">Complete organism</tissue>
    </source>
</reference>
<comment type="subcellular location">
    <subcellularLocation>
        <location evidence="1">Membrane</location>
        <topology evidence="1">Single-pass type I membrane protein</topology>
    </subcellularLocation>
</comment>
<feature type="region of interest" description="Disordered" evidence="7">
    <location>
        <begin position="58"/>
        <end position="80"/>
    </location>
</feature>
<dbReference type="InterPro" id="IPR016201">
    <property type="entry name" value="PSI"/>
</dbReference>
<feature type="chain" id="PRO_5007854573" evidence="9">
    <location>
        <begin position="28"/>
        <end position="556"/>
    </location>
</feature>
<evidence type="ECO:0000256" key="2">
    <source>
        <dbReference type="ARBA" id="ARBA00022692"/>
    </source>
</evidence>
<evidence type="ECO:0000256" key="4">
    <source>
        <dbReference type="ARBA" id="ARBA00022989"/>
    </source>
</evidence>
<dbReference type="PANTHER" id="PTHR13055">
    <property type="entry name" value="TUMOR ENDOTHELIAL MARKER 7 RELATED"/>
    <property type="match status" value="1"/>
</dbReference>
<sequence length="556" mass="61578">MASSKKFYLKSWCAVFAILAFISNCSADDYFLYESDELPSLHPEPVIKLLNKREAMDISDSTKKPTSMKPQLNSSSENSTNSKLVNVASGVADMQQGNSSESIISADTTTIPAPTSTAAFTISLQTEELPKVDYNGDNITVTNVTQDYHKYYNSSTYPQQGMQFWIDFDKENASIHDMLSQSHRRAATVSLSFDFPFYGHWVRNITIATGGFLYTGDYVHSWLAATQYIAPLMANFDTSMSNYSTIRYMDNGTAFSVQWDRVALQDRPEVGNFSFQATLLKSGDIIFVYKDIPIPVTTIGDEAHPVKVGVSDAYIIDRTIFFVRRKTIYEYHKVDKKTEEVASGSAIYFTALPTCVAFSSCDTCISNTIGFECVWCSTAERCSDGMDRFRQDWLLKGCDKLFIDNTTICSLPVTIPSSTGLPPAESTLPTPIPTKFPPTATTVMPPTKPWDDFDPSASRVTNVPVVTTSTSTTLSPPISEARANTKDVSEDATASSVSSVVGILFLIAIVLGLGGWLFYAYRNPHTSSGQCFIRYRPAQWRWRSGEAHYTAAAIHM</sequence>
<dbReference type="SMART" id="SM00423">
    <property type="entry name" value="PSI"/>
    <property type="match status" value="1"/>
</dbReference>
<evidence type="ECO:0000259" key="10">
    <source>
        <dbReference type="SMART" id="SM00423"/>
    </source>
</evidence>
<dbReference type="InterPro" id="IPR031152">
    <property type="entry name" value="PLXDC"/>
</dbReference>
<evidence type="ECO:0000256" key="5">
    <source>
        <dbReference type="ARBA" id="ARBA00023136"/>
    </source>
</evidence>
<keyword evidence="2 8" id="KW-0812">Transmembrane</keyword>
<keyword evidence="5 8" id="KW-0472">Membrane</keyword>
<keyword evidence="6" id="KW-0325">Glycoprotein</keyword>
<dbReference type="GO" id="GO:0016020">
    <property type="term" value="C:membrane"/>
    <property type="evidence" value="ECO:0007669"/>
    <property type="project" value="UniProtKB-SubCell"/>
</dbReference>
<name>A0A164Y5S7_9CRUS</name>
<organism evidence="11 12">
    <name type="scientific">Daphnia magna</name>
    <dbReference type="NCBI Taxonomy" id="35525"/>
    <lineage>
        <taxon>Eukaryota</taxon>
        <taxon>Metazoa</taxon>
        <taxon>Ecdysozoa</taxon>
        <taxon>Arthropoda</taxon>
        <taxon>Crustacea</taxon>
        <taxon>Branchiopoda</taxon>
        <taxon>Diplostraca</taxon>
        <taxon>Cladocera</taxon>
        <taxon>Anomopoda</taxon>
        <taxon>Daphniidae</taxon>
        <taxon>Daphnia</taxon>
    </lineage>
</organism>
<keyword evidence="12" id="KW-1185">Reference proteome</keyword>
<evidence type="ECO:0000256" key="9">
    <source>
        <dbReference type="SAM" id="SignalP"/>
    </source>
</evidence>
<evidence type="ECO:0000313" key="12">
    <source>
        <dbReference type="Proteomes" id="UP000076858"/>
    </source>
</evidence>
<dbReference type="OrthoDB" id="6285106at2759"/>